<dbReference type="RefSeq" id="WP_194113054.1">
    <property type="nucleotide sequence ID" value="NZ_JADFFL010000008.1"/>
</dbReference>
<organism evidence="2 3">
    <name type="scientific">Mucilaginibacter myungsuensis</name>
    <dbReference type="NCBI Taxonomy" id="649104"/>
    <lineage>
        <taxon>Bacteria</taxon>
        <taxon>Pseudomonadati</taxon>
        <taxon>Bacteroidota</taxon>
        <taxon>Sphingobacteriia</taxon>
        <taxon>Sphingobacteriales</taxon>
        <taxon>Sphingobacteriaceae</taxon>
        <taxon>Mucilaginibacter</taxon>
    </lineage>
</organism>
<evidence type="ECO:0000313" key="3">
    <source>
        <dbReference type="Proteomes" id="UP000622475"/>
    </source>
</evidence>
<accession>A0A929KY45</accession>
<dbReference type="AlphaFoldDB" id="A0A929KY45"/>
<dbReference type="EMBL" id="JADFFL010000008">
    <property type="protein sequence ID" value="MBE9663804.1"/>
    <property type="molecule type" value="Genomic_DNA"/>
</dbReference>
<name>A0A929KY45_9SPHI</name>
<evidence type="ECO:0000313" key="2">
    <source>
        <dbReference type="EMBL" id="MBE9663804.1"/>
    </source>
</evidence>
<keyword evidence="3" id="KW-1185">Reference proteome</keyword>
<feature type="chain" id="PRO_5037092539" description="Nuclear transport factor 2 family protein" evidence="1">
    <location>
        <begin position="21"/>
        <end position="291"/>
    </location>
</feature>
<dbReference type="Proteomes" id="UP000622475">
    <property type="component" value="Unassembled WGS sequence"/>
</dbReference>
<keyword evidence="1" id="KW-0732">Signal</keyword>
<sequence length="291" mass="32239">MKRSILTVTLLSACIFTASAQRPTEVAKVQTVVTAEENFAKTVARKGIKDGFLANADAEGIVFKPDAKNINDFYAGITKQPGTMTWSPKFARISANGDLAFTAGPYVYDADSKKEDDKVYGDYVSVWRKDGEGRLKLLIQVGVQHPEPDAAVMIDMKDPDTAMRKAPSKDPFRGKGVIMDNDKTFNYSLTKSTLGTYKEFFTPAGRYYFPGYEPVTGIDKTMKFLDNEAINIAAETVSAGRANSGDLAYSYGKARIKKGNIVSNFYYLRIWELDAKSNWNVLTEIFSAVEQ</sequence>
<gene>
    <name evidence="2" type="ORF">IRJ16_18115</name>
</gene>
<reference evidence="2" key="1">
    <citation type="submission" date="2020-10" db="EMBL/GenBank/DDBJ databases">
        <title>Mucilaginibacter mali sp. nov., isolated from rhizosphere soil of apple orchard.</title>
        <authorList>
            <person name="Lee J.-S."/>
            <person name="Kim H.S."/>
            <person name="Kim J.-S."/>
        </authorList>
    </citation>
    <scope>NUCLEOTIDE SEQUENCE</scope>
    <source>
        <strain evidence="2">KCTC 22746</strain>
    </source>
</reference>
<feature type="signal peptide" evidence="1">
    <location>
        <begin position="1"/>
        <end position="20"/>
    </location>
</feature>
<comment type="caution">
    <text evidence="2">The sequence shown here is derived from an EMBL/GenBank/DDBJ whole genome shotgun (WGS) entry which is preliminary data.</text>
</comment>
<protein>
    <recommendedName>
        <fullName evidence="4">Nuclear transport factor 2 family protein</fullName>
    </recommendedName>
</protein>
<dbReference type="Gene3D" id="3.10.450.50">
    <property type="match status" value="2"/>
</dbReference>
<proteinExistence type="predicted"/>
<evidence type="ECO:0000256" key="1">
    <source>
        <dbReference type="SAM" id="SignalP"/>
    </source>
</evidence>
<evidence type="ECO:0008006" key="4">
    <source>
        <dbReference type="Google" id="ProtNLM"/>
    </source>
</evidence>